<accession>A0A1H9IRY5</accession>
<gene>
    <name evidence="1" type="ORF">SAMN04487977_11083</name>
</gene>
<name>A0A1H9IRY5_9SPIR</name>
<organism evidence="1 2">
    <name type="scientific">Treponema bryantii</name>
    <dbReference type="NCBI Taxonomy" id="163"/>
    <lineage>
        <taxon>Bacteria</taxon>
        <taxon>Pseudomonadati</taxon>
        <taxon>Spirochaetota</taxon>
        <taxon>Spirochaetia</taxon>
        <taxon>Spirochaetales</taxon>
        <taxon>Treponemataceae</taxon>
        <taxon>Treponema</taxon>
    </lineage>
</organism>
<sequence length="259" mass="29930">MRIQGKDCTLTVARDGEFIPIPYSEETVRQTSKGYSLPSCIGQRNRDKTIVTGKKIEGCFTTRLEHSNIMSLFLLFFYLNQGFDIYVDRGFEKIIYKNINTCGFELRGDNGESFKLRVDVKENEDSFTDNWPLTIPDLSWERQRTYFYDGKSVSCDLKTIPLVYRFELTASFNEKIKYQIKLYFPLSSEHYPVNDRIEKLSIVIDQKDGITLDVYDLVPSGGLCDINCSDTVLCNQLFDVTGIVVLTMRNEKEFTQIIL</sequence>
<keyword evidence="2" id="KW-1185">Reference proteome</keyword>
<protein>
    <submittedName>
        <fullName evidence="1">Uncharacterized protein</fullName>
    </submittedName>
</protein>
<dbReference type="EMBL" id="FOFU01000010">
    <property type="protein sequence ID" value="SEQ77340.1"/>
    <property type="molecule type" value="Genomic_DNA"/>
</dbReference>
<evidence type="ECO:0000313" key="2">
    <source>
        <dbReference type="Proteomes" id="UP000182360"/>
    </source>
</evidence>
<dbReference type="Proteomes" id="UP000182360">
    <property type="component" value="Unassembled WGS sequence"/>
</dbReference>
<reference evidence="1 2" key="1">
    <citation type="submission" date="2016-10" db="EMBL/GenBank/DDBJ databases">
        <authorList>
            <person name="de Groot N.N."/>
        </authorList>
    </citation>
    <scope>NUCLEOTIDE SEQUENCE [LARGE SCALE GENOMIC DNA]</scope>
    <source>
        <strain evidence="1 2">B25</strain>
    </source>
</reference>
<evidence type="ECO:0000313" key="1">
    <source>
        <dbReference type="EMBL" id="SEQ77340.1"/>
    </source>
</evidence>
<dbReference type="AlphaFoldDB" id="A0A1H9IRY5"/>
<dbReference type="OrthoDB" id="358890at2"/>
<dbReference type="RefSeq" id="WP_143064243.1">
    <property type="nucleotide sequence ID" value="NZ_FOFU01000010.1"/>
</dbReference>
<proteinExistence type="predicted"/>